<proteinExistence type="predicted"/>
<gene>
    <name evidence="3" type="ORF">PBRASI_LOCUS9255</name>
</gene>
<dbReference type="OrthoDB" id="265306at2759"/>
<accession>A0A9N9D7T5</accession>
<dbReference type="InterPro" id="IPR051168">
    <property type="entry name" value="AASS"/>
</dbReference>
<dbReference type="GO" id="GO:0005737">
    <property type="term" value="C:cytoplasm"/>
    <property type="evidence" value="ECO:0007669"/>
    <property type="project" value="TreeGrafter"/>
</dbReference>
<evidence type="ECO:0000256" key="2">
    <source>
        <dbReference type="ARBA" id="ARBA00023154"/>
    </source>
</evidence>
<reference evidence="3" key="1">
    <citation type="submission" date="2021-06" db="EMBL/GenBank/DDBJ databases">
        <authorList>
            <person name="Kallberg Y."/>
            <person name="Tangrot J."/>
            <person name="Rosling A."/>
        </authorList>
    </citation>
    <scope>NUCLEOTIDE SEQUENCE</scope>
    <source>
        <strain evidence="3">BR232B</strain>
    </source>
</reference>
<keyword evidence="1" id="KW-0560">Oxidoreductase</keyword>
<dbReference type="PANTHER" id="PTHR11133:SF23">
    <property type="entry name" value="SACCHAROPINE DEHYDROGENASE [NAD(+), L-LYSINE-FORMING]"/>
    <property type="match status" value="1"/>
</dbReference>
<dbReference type="SUPFAM" id="SSF52283">
    <property type="entry name" value="Formate/glycerate dehydrogenase catalytic domain-like"/>
    <property type="match status" value="1"/>
</dbReference>
<sequence length="178" mass="20390">MAEQSPLLGKDGFKITVERSSQYLMMRNMKAGWQYIIRRFIEGGGTILDLEYLNDERGRRIAAFGFHAGFAGAAIGLDVWARQCLHRGQEYPSIDPYPNEDELVNNIKYSLDAAGKRTTMILFLTLVTLASQQSPSQQGHYQLKKPRILDMSAILFKRLFEILRVKLQLLPEDEWHKG</sequence>
<name>A0A9N9D7T5_9GLOM</name>
<dbReference type="Gene3D" id="3.40.50.720">
    <property type="entry name" value="NAD(P)-binding Rossmann-like Domain"/>
    <property type="match status" value="1"/>
</dbReference>
<evidence type="ECO:0000313" key="4">
    <source>
        <dbReference type="Proteomes" id="UP000789739"/>
    </source>
</evidence>
<dbReference type="GO" id="GO:0004753">
    <property type="term" value="F:saccharopine dehydrogenase activity"/>
    <property type="evidence" value="ECO:0007669"/>
    <property type="project" value="TreeGrafter"/>
</dbReference>
<evidence type="ECO:0000256" key="1">
    <source>
        <dbReference type="ARBA" id="ARBA00023002"/>
    </source>
</evidence>
<dbReference type="Proteomes" id="UP000789739">
    <property type="component" value="Unassembled WGS sequence"/>
</dbReference>
<dbReference type="AlphaFoldDB" id="A0A9N9D7T5"/>
<keyword evidence="2" id="KW-0457">Lysine biosynthesis</keyword>
<protein>
    <submittedName>
        <fullName evidence="3">456_t:CDS:1</fullName>
    </submittedName>
</protein>
<dbReference type="GO" id="GO:0019878">
    <property type="term" value="P:lysine biosynthetic process via aminoadipic acid"/>
    <property type="evidence" value="ECO:0007669"/>
    <property type="project" value="TreeGrafter"/>
</dbReference>
<dbReference type="EMBL" id="CAJVPI010001932">
    <property type="protein sequence ID" value="CAG8631065.1"/>
    <property type="molecule type" value="Genomic_DNA"/>
</dbReference>
<keyword evidence="2" id="KW-0028">Amino-acid biosynthesis</keyword>
<comment type="caution">
    <text evidence="3">The sequence shown here is derived from an EMBL/GenBank/DDBJ whole genome shotgun (WGS) entry which is preliminary data.</text>
</comment>
<dbReference type="PANTHER" id="PTHR11133">
    <property type="entry name" value="SACCHAROPINE DEHYDROGENASE"/>
    <property type="match status" value="1"/>
</dbReference>
<keyword evidence="4" id="KW-1185">Reference proteome</keyword>
<evidence type="ECO:0000313" key="3">
    <source>
        <dbReference type="EMBL" id="CAG8631065.1"/>
    </source>
</evidence>
<organism evidence="3 4">
    <name type="scientific">Paraglomus brasilianum</name>
    <dbReference type="NCBI Taxonomy" id="144538"/>
    <lineage>
        <taxon>Eukaryota</taxon>
        <taxon>Fungi</taxon>
        <taxon>Fungi incertae sedis</taxon>
        <taxon>Mucoromycota</taxon>
        <taxon>Glomeromycotina</taxon>
        <taxon>Glomeromycetes</taxon>
        <taxon>Paraglomerales</taxon>
        <taxon>Paraglomeraceae</taxon>
        <taxon>Paraglomus</taxon>
    </lineage>
</organism>